<comment type="caution">
    <text evidence="5">The sequence shown here is derived from an EMBL/GenBank/DDBJ whole genome shotgun (WGS) entry which is preliminary data.</text>
</comment>
<protein>
    <submittedName>
        <fullName evidence="5">Phosphate butyryltransferase</fullName>
        <ecNumber evidence="5">2.3.1.19</ecNumber>
    </submittedName>
</protein>
<dbReference type="RefSeq" id="WP_257490254.1">
    <property type="nucleotide sequence ID" value="NZ_JANJZL010000002.1"/>
</dbReference>
<dbReference type="NCBIfam" id="NF006045">
    <property type="entry name" value="PRK08190.1"/>
    <property type="match status" value="1"/>
</dbReference>
<dbReference type="InterPro" id="IPR012147">
    <property type="entry name" value="P_Ac_Bu_trans"/>
</dbReference>
<dbReference type="PIRSF" id="PIRSF000428">
    <property type="entry name" value="P_Ac_trans"/>
    <property type="match status" value="1"/>
</dbReference>
<dbReference type="Gene3D" id="3.40.718.10">
    <property type="entry name" value="Isopropylmalate Dehydrogenase"/>
    <property type="match status" value="1"/>
</dbReference>
<sequence>MLKDFQDLLDLAKSKGPKKVAVAVAADKDVLVAIKNAKDLEIADAILVGDKEKIEEIGDEIQLDLSKFEIVDEKDPVEASRKAVSLVSSGKAHVVMKGLVDTAVIMKQVLDKEIGLRSGNLISHLAVFSVPTYEKLLIVTDAAMNISPDLNQKKQIIENAVSFAHSLEIEDPKVAVVCAREKVNPKMEATVHAKELEDMNKNGIISGCTVRGPLALDNAISKEASKHKGIEGPVAGEADILIVPTIEAGNVLYKSLTFLAKAESAGLIVGTSAPIVLTSRADTSEAKLHSIALGILMASKK</sequence>
<dbReference type="GO" id="GO:0050182">
    <property type="term" value="F:phosphate butyryltransferase activity"/>
    <property type="evidence" value="ECO:0007669"/>
    <property type="project" value="UniProtKB-EC"/>
</dbReference>
<proteinExistence type="inferred from homology"/>
<comment type="similarity">
    <text evidence="1">Belongs to the phosphate acetyltransferase and butyryltransferase family.</text>
</comment>
<keyword evidence="3 5" id="KW-0012">Acyltransferase</keyword>
<evidence type="ECO:0000256" key="1">
    <source>
        <dbReference type="ARBA" id="ARBA00005656"/>
    </source>
</evidence>
<dbReference type="InterPro" id="IPR050500">
    <property type="entry name" value="Phos_Acetyltrans/Butyryltrans"/>
</dbReference>
<evidence type="ECO:0000256" key="2">
    <source>
        <dbReference type="ARBA" id="ARBA00022679"/>
    </source>
</evidence>
<gene>
    <name evidence="5" type="ORF">NSA23_04280</name>
</gene>
<keyword evidence="2 5" id="KW-0808">Transferase</keyword>
<dbReference type="EMBL" id="JANJZL010000002">
    <property type="protein sequence ID" value="MCR2043331.1"/>
    <property type="molecule type" value="Genomic_DNA"/>
</dbReference>
<feature type="domain" description="Phosphate acetyl/butaryl transferase" evidence="4">
    <location>
        <begin position="11"/>
        <end position="74"/>
    </location>
</feature>
<dbReference type="PANTHER" id="PTHR43356:SF2">
    <property type="entry name" value="PHOSPHATE ACETYLTRANSFERASE"/>
    <property type="match status" value="1"/>
</dbReference>
<keyword evidence="6" id="KW-1185">Reference proteome</keyword>
<dbReference type="SUPFAM" id="SSF53659">
    <property type="entry name" value="Isocitrate/Isopropylmalate dehydrogenase-like"/>
    <property type="match status" value="1"/>
</dbReference>
<dbReference type="NCBIfam" id="NF004472">
    <property type="entry name" value="PRK05805.1"/>
    <property type="match status" value="1"/>
</dbReference>
<dbReference type="Proteomes" id="UP001142078">
    <property type="component" value="Unassembled WGS sequence"/>
</dbReference>
<evidence type="ECO:0000256" key="3">
    <source>
        <dbReference type="ARBA" id="ARBA00023315"/>
    </source>
</evidence>
<organism evidence="5 6">
    <name type="scientific">Anaerosalibacter massiliensis</name>
    <dbReference type="NCBI Taxonomy" id="1347392"/>
    <lineage>
        <taxon>Bacteria</taxon>
        <taxon>Bacillati</taxon>
        <taxon>Bacillota</taxon>
        <taxon>Tissierellia</taxon>
        <taxon>Tissierellales</taxon>
        <taxon>Sporanaerobacteraceae</taxon>
        <taxon>Anaerosalibacter</taxon>
    </lineage>
</organism>
<dbReference type="PANTHER" id="PTHR43356">
    <property type="entry name" value="PHOSPHATE ACETYLTRANSFERASE"/>
    <property type="match status" value="1"/>
</dbReference>
<feature type="domain" description="Phosphate acetyl/butaryl transferase" evidence="4">
    <location>
        <begin position="79"/>
        <end position="293"/>
    </location>
</feature>
<name>A0A9X2MGX0_9FIRM</name>
<dbReference type="InterPro" id="IPR002505">
    <property type="entry name" value="PTA_PTB"/>
</dbReference>
<evidence type="ECO:0000259" key="4">
    <source>
        <dbReference type="Pfam" id="PF01515"/>
    </source>
</evidence>
<accession>A0A9X2MGX0</accession>
<dbReference type="Pfam" id="PF01515">
    <property type="entry name" value="PTA_PTB"/>
    <property type="match status" value="2"/>
</dbReference>
<dbReference type="AlphaFoldDB" id="A0A9X2MGX0"/>
<reference evidence="5" key="1">
    <citation type="submission" date="2022-07" db="EMBL/GenBank/DDBJ databases">
        <title>Enhanced cultured diversity of the mouse gut microbiota enables custom-made synthetic communities.</title>
        <authorList>
            <person name="Afrizal A."/>
        </authorList>
    </citation>
    <scope>NUCLEOTIDE SEQUENCE</scope>
    <source>
        <strain evidence="5">DSM 29482</strain>
    </source>
</reference>
<dbReference type="EC" id="2.3.1.19" evidence="5"/>
<evidence type="ECO:0000313" key="6">
    <source>
        <dbReference type="Proteomes" id="UP001142078"/>
    </source>
</evidence>
<evidence type="ECO:0000313" key="5">
    <source>
        <dbReference type="EMBL" id="MCR2043331.1"/>
    </source>
</evidence>